<dbReference type="InterPro" id="IPR052340">
    <property type="entry name" value="RNase_Y/CdgJ"/>
</dbReference>
<evidence type="ECO:0000313" key="2">
    <source>
        <dbReference type="EMBL" id="AHK78652.1"/>
    </source>
</evidence>
<name>W8KNT5_9GAMM</name>
<feature type="domain" description="HDOD" evidence="1">
    <location>
        <begin position="18"/>
        <end position="213"/>
    </location>
</feature>
<sequence>MDRQSLADWVHHLGDRDLPLLQGTAAILSIVDANPQMSMRAVGRLVQRDPGLALKLIRVANGVPHRHFRTEVVALDEAVMMIGTDGLKRAIQELEKLPDVLSTNAQSYYRYLAGRVAYAATLAEAWAENRHDMIPSEVGLAALLYDLGELVWTIHDERRMARYMELVRDGQVLPHEAEYVALDVSLETVGHALAERWQLPAMVRECMCPANARHARAMGVMLASNLARDAMAAWDHPGVGGNLDQAARYLDCSSEELADYINGATEHFNAHVDLYGLDPVPLLDEETIKAYREKGARPPEPVFCLMPRSDRYEQARSQLASHSLENRDQVLDVLLEGLHEGLGLNRVVFARLSDIGDTLSAERMEGTDHEPAFNRFELNLAGGHLIAVMMKRPSAFWLNPSNCDEVWPRVPHSMRTLIGVREFFAHSVFVGDQPYGLVYADRRSEVCALDRRALKGFKTLVELATAHLESLRQAGRGRL</sequence>
<organism evidence="2 3">
    <name type="scientific">Ectothiorhodospira haloalkaliphila</name>
    <dbReference type="NCBI Taxonomy" id="421628"/>
    <lineage>
        <taxon>Bacteria</taxon>
        <taxon>Pseudomonadati</taxon>
        <taxon>Pseudomonadota</taxon>
        <taxon>Gammaproteobacteria</taxon>
        <taxon>Chromatiales</taxon>
        <taxon>Ectothiorhodospiraceae</taxon>
        <taxon>Ectothiorhodospira</taxon>
    </lineage>
</organism>
<dbReference type="Gene3D" id="3.30.450.40">
    <property type="match status" value="1"/>
</dbReference>
<dbReference type="Proteomes" id="UP000019442">
    <property type="component" value="Chromosome"/>
</dbReference>
<accession>W8KNT5</accession>
<dbReference type="HOGENOM" id="CLU_018569_1_0_6"/>
<dbReference type="OrthoDB" id="9126875at2"/>
<dbReference type="GO" id="GO:0016301">
    <property type="term" value="F:kinase activity"/>
    <property type="evidence" value="ECO:0007669"/>
    <property type="project" value="UniProtKB-KW"/>
</dbReference>
<dbReference type="SUPFAM" id="SSF109604">
    <property type="entry name" value="HD-domain/PDEase-like"/>
    <property type="match status" value="1"/>
</dbReference>
<dbReference type="AlphaFoldDB" id="W8KNT5"/>
<keyword evidence="2" id="KW-0808">Transferase</keyword>
<dbReference type="SUPFAM" id="SSF55781">
    <property type="entry name" value="GAF domain-like"/>
    <property type="match status" value="1"/>
</dbReference>
<reference evidence="2 3" key="1">
    <citation type="journal article" date="2014" name="J Genomics">
        <title>Draft Genome Sequence of the Extremely Halophilic Phototrophic Purple Sulfur Bacterium Halorhodospira halochloris.</title>
        <authorList>
            <person name="Singh K.S."/>
            <person name="Kirksey J."/>
            <person name="Hoff W.D."/>
            <person name="Deole R."/>
        </authorList>
    </citation>
    <scope>NUCLEOTIDE SEQUENCE [LARGE SCALE GENOMIC DNA]</scope>
    <source>
        <strain evidence="2 3">A</strain>
    </source>
</reference>
<dbReference type="KEGG" id="hhc:M911_05115"/>
<dbReference type="Pfam" id="PF08668">
    <property type="entry name" value="HDOD"/>
    <property type="match status" value="1"/>
</dbReference>
<dbReference type="RefSeq" id="WP_025281032.1">
    <property type="nucleotide sequence ID" value="NZ_CP007268.1"/>
</dbReference>
<dbReference type="PROSITE" id="PS51833">
    <property type="entry name" value="HDOD"/>
    <property type="match status" value="1"/>
</dbReference>
<gene>
    <name evidence="2" type="ORF">M911_05115</name>
</gene>
<dbReference type="PANTHER" id="PTHR33525">
    <property type="match status" value="1"/>
</dbReference>
<evidence type="ECO:0000259" key="1">
    <source>
        <dbReference type="PROSITE" id="PS51833"/>
    </source>
</evidence>
<protein>
    <submittedName>
        <fullName evidence="2">Histidine kinase</fullName>
    </submittedName>
</protein>
<dbReference type="InterPro" id="IPR029016">
    <property type="entry name" value="GAF-like_dom_sf"/>
</dbReference>
<dbReference type="EMBL" id="CP007268">
    <property type="protein sequence ID" value="AHK78652.1"/>
    <property type="molecule type" value="Genomic_DNA"/>
</dbReference>
<keyword evidence="3" id="KW-1185">Reference proteome</keyword>
<keyword evidence="2" id="KW-0418">Kinase</keyword>
<evidence type="ECO:0000313" key="3">
    <source>
        <dbReference type="Proteomes" id="UP000019442"/>
    </source>
</evidence>
<dbReference type="Gene3D" id="1.10.3210.10">
    <property type="entry name" value="Hypothetical protein af1432"/>
    <property type="match status" value="1"/>
</dbReference>
<dbReference type="PANTHER" id="PTHR33525:SF4">
    <property type="entry name" value="CYCLIC DI-GMP PHOSPHODIESTERASE CDGJ"/>
    <property type="match status" value="1"/>
</dbReference>
<reference evidence="3" key="2">
    <citation type="submission" date="2014-02" db="EMBL/GenBank/DDBJ databases">
        <title>Draft Genome Sequence of extremely halophilic bacteria Halorhodospira halochloris.</title>
        <authorList>
            <person name="Singh K.S."/>
        </authorList>
    </citation>
    <scope>NUCLEOTIDE SEQUENCE [LARGE SCALE GENOMIC DNA]</scope>
    <source>
        <strain evidence="3">A</strain>
    </source>
</reference>
<proteinExistence type="predicted"/>
<dbReference type="InterPro" id="IPR013976">
    <property type="entry name" value="HDOD"/>
</dbReference>